<accession>A0A934IBW9</accession>
<gene>
    <name evidence="2" type="ORF">ILP92_08665</name>
</gene>
<dbReference type="AlphaFoldDB" id="A0A934IBW9"/>
<keyword evidence="1" id="KW-1133">Transmembrane helix</keyword>
<organism evidence="2 3">
    <name type="scientific">Palleronia pontilimi</name>
    <dbReference type="NCBI Taxonomy" id="1964209"/>
    <lineage>
        <taxon>Bacteria</taxon>
        <taxon>Pseudomonadati</taxon>
        <taxon>Pseudomonadota</taxon>
        <taxon>Alphaproteobacteria</taxon>
        <taxon>Rhodobacterales</taxon>
        <taxon>Roseobacteraceae</taxon>
        <taxon>Palleronia</taxon>
    </lineage>
</organism>
<keyword evidence="3" id="KW-1185">Reference proteome</keyword>
<proteinExistence type="predicted"/>
<protein>
    <submittedName>
        <fullName evidence="2">Uncharacterized protein</fullName>
    </submittedName>
</protein>
<dbReference type="RefSeq" id="WP_198915982.1">
    <property type="nucleotide sequence ID" value="NZ_JAEKPD010000007.1"/>
</dbReference>
<evidence type="ECO:0000313" key="3">
    <source>
        <dbReference type="Proteomes" id="UP000642488"/>
    </source>
</evidence>
<dbReference type="EMBL" id="JAEKPD010000007">
    <property type="protein sequence ID" value="MBJ3762816.1"/>
    <property type="molecule type" value="Genomic_DNA"/>
</dbReference>
<keyword evidence="1" id="KW-0472">Membrane</keyword>
<name>A0A934IBW9_9RHOB</name>
<sequence length="143" mass="15689">MRSIVLNPFVIISPEAFPILRPNGRAKKGNLPMRLIRLMLCTCALALAMTAFSAGGATGVFDLADIKSFDRSKILQVSYDPEPRPLSLLALSIDLVKQIAERQRAERILVTGPLATIRGTESDRKRADTLQRIDAMPGDGETR</sequence>
<reference evidence="2" key="1">
    <citation type="submission" date="2020-12" db="EMBL/GenBank/DDBJ databases">
        <title>Bacterial taxonomy.</title>
        <authorList>
            <person name="Pan X."/>
        </authorList>
    </citation>
    <scope>NUCLEOTIDE SEQUENCE</scope>
    <source>
        <strain evidence="2">KCTC 52957</strain>
    </source>
</reference>
<keyword evidence="1" id="KW-0812">Transmembrane</keyword>
<evidence type="ECO:0000256" key="1">
    <source>
        <dbReference type="SAM" id="Phobius"/>
    </source>
</evidence>
<dbReference type="Proteomes" id="UP000642488">
    <property type="component" value="Unassembled WGS sequence"/>
</dbReference>
<comment type="caution">
    <text evidence="2">The sequence shown here is derived from an EMBL/GenBank/DDBJ whole genome shotgun (WGS) entry which is preliminary data.</text>
</comment>
<evidence type="ECO:0000313" key="2">
    <source>
        <dbReference type="EMBL" id="MBJ3762816.1"/>
    </source>
</evidence>
<feature type="transmembrane region" description="Helical" evidence="1">
    <location>
        <begin position="35"/>
        <end position="61"/>
    </location>
</feature>